<dbReference type="PANTHER" id="PTHR43841:SF3">
    <property type="entry name" value="(3R)-HYDROXYACYL-ACP DEHYDRATASE SUBUNIT HADB"/>
    <property type="match status" value="1"/>
</dbReference>
<dbReference type="SUPFAM" id="SSF54637">
    <property type="entry name" value="Thioesterase/thiol ester dehydrase-isomerase"/>
    <property type="match status" value="1"/>
</dbReference>
<protein>
    <submittedName>
        <fullName evidence="3">MaoC family dehydratase</fullName>
    </submittedName>
</protein>
<dbReference type="GO" id="GO:0004312">
    <property type="term" value="F:fatty acid synthase activity"/>
    <property type="evidence" value="ECO:0007669"/>
    <property type="project" value="InterPro"/>
</dbReference>
<comment type="caution">
    <text evidence="3">The sequence shown here is derived from an EMBL/GenBank/DDBJ whole genome shotgun (WGS) entry which is preliminary data.</text>
</comment>
<dbReference type="CDD" id="cd03453">
    <property type="entry name" value="SAV4209_like"/>
    <property type="match status" value="1"/>
</dbReference>
<keyword evidence="4" id="KW-1185">Reference proteome</keyword>
<feature type="domain" description="MaoC-like" evidence="2">
    <location>
        <begin position="10"/>
        <end position="103"/>
    </location>
</feature>
<dbReference type="InterPro" id="IPR003965">
    <property type="entry name" value="Fatty_acid_synthase"/>
</dbReference>
<name>A0A8J3LNP0_9ACTN</name>
<dbReference type="GO" id="GO:0006633">
    <property type="term" value="P:fatty acid biosynthetic process"/>
    <property type="evidence" value="ECO:0007669"/>
    <property type="project" value="InterPro"/>
</dbReference>
<dbReference type="InterPro" id="IPR029069">
    <property type="entry name" value="HotDog_dom_sf"/>
</dbReference>
<accession>A0A8J3LNP0</accession>
<dbReference type="AlphaFoldDB" id="A0A8J3LNP0"/>
<sequence length="133" mass="14021">MEIGERLAPHTFRVTRADLVRYAGASGDFNPIHWSDRVATKVGLPGVIAHGMYTMALAAQAVLDWAGDPAAVVEYGVRFTKPVVVPDDDEGTEVTVSAVVKGFTDSGHAQLDITAMCGGDKVLGQARAVVRVG</sequence>
<evidence type="ECO:0000313" key="4">
    <source>
        <dbReference type="Proteomes" id="UP000653674"/>
    </source>
</evidence>
<evidence type="ECO:0000259" key="2">
    <source>
        <dbReference type="Pfam" id="PF01575"/>
    </source>
</evidence>
<dbReference type="RefSeq" id="WP_168075387.1">
    <property type="nucleotide sequence ID" value="NZ_BAAAQJ010000019.1"/>
</dbReference>
<reference evidence="3" key="1">
    <citation type="submission" date="2021-01" db="EMBL/GenBank/DDBJ databases">
        <title>Whole genome shotgun sequence of Planosporangium flavigriseum NBRC 105377.</title>
        <authorList>
            <person name="Komaki H."/>
            <person name="Tamura T."/>
        </authorList>
    </citation>
    <scope>NUCLEOTIDE SEQUENCE</scope>
    <source>
        <strain evidence="3">NBRC 105377</strain>
    </source>
</reference>
<comment type="similarity">
    <text evidence="1">Belongs to the enoyl-CoA hydratase/isomerase family.</text>
</comment>
<dbReference type="PRINTS" id="PR01483">
    <property type="entry name" value="FASYNTHASE"/>
</dbReference>
<dbReference type="InterPro" id="IPR002539">
    <property type="entry name" value="MaoC-like_dom"/>
</dbReference>
<dbReference type="EMBL" id="BONU01000014">
    <property type="protein sequence ID" value="GIG74030.1"/>
    <property type="molecule type" value="Genomic_DNA"/>
</dbReference>
<dbReference type="Proteomes" id="UP000653674">
    <property type="component" value="Unassembled WGS sequence"/>
</dbReference>
<dbReference type="Pfam" id="PF01575">
    <property type="entry name" value="MaoC_dehydratas"/>
    <property type="match status" value="1"/>
</dbReference>
<dbReference type="GO" id="GO:0005835">
    <property type="term" value="C:fatty acid synthase complex"/>
    <property type="evidence" value="ECO:0007669"/>
    <property type="project" value="InterPro"/>
</dbReference>
<evidence type="ECO:0000313" key="3">
    <source>
        <dbReference type="EMBL" id="GIG74030.1"/>
    </source>
</evidence>
<dbReference type="Gene3D" id="3.10.129.10">
    <property type="entry name" value="Hotdog Thioesterase"/>
    <property type="match status" value="1"/>
</dbReference>
<gene>
    <name evidence="3" type="ORF">Pfl04_24340</name>
</gene>
<dbReference type="PANTHER" id="PTHR43841">
    <property type="entry name" value="3-HYDROXYACYL-THIOESTER DEHYDRATASE HTDX-RELATED"/>
    <property type="match status" value="1"/>
</dbReference>
<proteinExistence type="inferred from homology"/>
<evidence type="ECO:0000256" key="1">
    <source>
        <dbReference type="ARBA" id="ARBA00005254"/>
    </source>
</evidence>
<organism evidence="3 4">
    <name type="scientific">Planosporangium flavigriseum</name>
    <dbReference type="NCBI Taxonomy" id="373681"/>
    <lineage>
        <taxon>Bacteria</taxon>
        <taxon>Bacillati</taxon>
        <taxon>Actinomycetota</taxon>
        <taxon>Actinomycetes</taxon>
        <taxon>Micromonosporales</taxon>
        <taxon>Micromonosporaceae</taxon>
        <taxon>Planosporangium</taxon>
    </lineage>
</organism>